<evidence type="ECO:0000313" key="1">
    <source>
        <dbReference type="EMBL" id="PNY14007.1"/>
    </source>
</evidence>
<dbReference type="AlphaFoldDB" id="A0A2K3PFD8"/>
<reference evidence="1 2" key="2">
    <citation type="journal article" date="2017" name="Front. Plant Sci.">
        <title>Gene Classification and Mining of Molecular Markers Useful in Red Clover (Trifolium pratense) Breeding.</title>
        <authorList>
            <person name="Istvanek J."/>
            <person name="Dluhosova J."/>
            <person name="Dluhos P."/>
            <person name="Patkova L."/>
            <person name="Nedelnik J."/>
            <person name="Repkova J."/>
        </authorList>
    </citation>
    <scope>NUCLEOTIDE SEQUENCE [LARGE SCALE GENOMIC DNA]</scope>
    <source>
        <strain evidence="2">cv. Tatra</strain>
        <tissue evidence="1">Young leaves</tissue>
    </source>
</reference>
<reference evidence="1 2" key="1">
    <citation type="journal article" date="2014" name="Am. J. Bot.">
        <title>Genome assembly and annotation for red clover (Trifolium pratense; Fabaceae).</title>
        <authorList>
            <person name="Istvanek J."/>
            <person name="Jaros M."/>
            <person name="Krenek A."/>
            <person name="Repkova J."/>
        </authorList>
    </citation>
    <scope>NUCLEOTIDE SEQUENCE [LARGE SCALE GENOMIC DNA]</scope>
    <source>
        <strain evidence="2">cv. Tatra</strain>
        <tissue evidence="1">Young leaves</tissue>
    </source>
</reference>
<gene>
    <name evidence="1" type="ORF">L195_g010676</name>
</gene>
<proteinExistence type="predicted"/>
<dbReference type="EMBL" id="ASHM01006512">
    <property type="protein sequence ID" value="PNY14007.1"/>
    <property type="molecule type" value="Genomic_DNA"/>
</dbReference>
<protein>
    <submittedName>
        <fullName evidence="1">Uncharacterized protein</fullName>
    </submittedName>
</protein>
<organism evidence="1 2">
    <name type="scientific">Trifolium pratense</name>
    <name type="common">Red clover</name>
    <dbReference type="NCBI Taxonomy" id="57577"/>
    <lineage>
        <taxon>Eukaryota</taxon>
        <taxon>Viridiplantae</taxon>
        <taxon>Streptophyta</taxon>
        <taxon>Embryophyta</taxon>
        <taxon>Tracheophyta</taxon>
        <taxon>Spermatophyta</taxon>
        <taxon>Magnoliopsida</taxon>
        <taxon>eudicotyledons</taxon>
        <taxon>Gunneridae</taxon>
        <taxon>Pentapetalae</taxon>
        <taxon>rosids</taxon>
        <taxon>fabids</taxon>
        <taxon>Fabales</taxon>
        <taxon>Fabaceae</taxon>
        <taxon>Papilionoideae</taxon>
        <taxon>50 kb inversion clade</taxon>
        <taxon>NPAAA clade</taxon>
        <taxon>Hologalegina</taxon>
        <taxon>IRL clade</taxon>
        <taxon>Trifolieae</taxon>
        <taxon>Trifolium</taxon>
    </lineage>
</organism>
<comment type="caution">
    <text evidence="1">The sequence shown here is derived from an EMBL/GenBank/DDBJ whole genome shotgun (WGS) entry which is preliminary data.</text>
</comment>
<name>A0A2K3PFD8_TRIPR</name>
<evidence type="ECO:0000313" key="2">
    <source>
        <dbReference type="Proteomes" id="UP000236291"/>
    </source>
</evidence>
<accession>A0A2K3PFD8</accession>
<dbReference type="Proteomes" id="UP000236291">
    <property type="component" value="Unassembled WGS sequence"/>
</dbReference>
<sequence>MASNNVGVFGSTDHSVLGVMDTIKKWDFRSCSQHVKNGVLILPLSHQLLARRNCFLNSDGPITFDSRSGVSVDLVTTLGLGWCLW</sequence>